<organism evidence="2 3">
    <name type="scientific">Hathewaya limosa</name>
    <name type="common">Clostridium limosum</name>
    <dbReference type="NCBI Taxonomy" id="1536"/>
    <lineage>
        <taxon>Bacteria</taxon>
        <taxon>Bacillati</taxon>
        <taxon>Bacillota</taxon>
        <taxon>Clostridia</taxon>
        <taxon>Eubacteriales</taxon>
        <taxon>Clostridiaceae</taxon>
        <taxon>Hathewaya</taxon>
    </lineage>
</organism>
<keyword evidence="1" id="KW-0812">Transmembrane</keyword>
<dbReference type="Proteomes" id="UP001224418">
    <property type="component" value="Unassembled WGS sequence"/>
</dbReference>
<name>A0ABU0JQG6_HATLI</name>
<proteinExistence type="predicted"/>
<keyword evidence="1" id="KW-0472">Membrane</keyword>
<gene>
    <name evidence="2" type="ORF">QOZ93_001051</name>
</gene>
<keyword evidence="3" id="KW-1185">Reference proteome</keyword>
<keyword evidence="1" id="KW-1133">Transmembrane helix</keyword>
<dbReference type="EMBL" id="JAUSWN010000007">
    <property type="protein sequence ID" value="MDQ0479310.1"/>
    <property type="molecule type" value="Genomic_DNA"/>
</dbReference>
<dbReference type="RefSeq" id="WP_307355399.1">
    <property type="nucleotide sequence ID" value="NZ_BAAACJ010000032.1"/>
</dbReference>
<accession>A0ABU0JQG6</accession>
<evidence type="ECO:0000313" key="2">
    <source>
        <dbReference type="EMBL" id="MDQ0479310.1"/>
    </source>
</evidence>
<comment type="caution">
    <text evidence="2">The sequence shown here is derived from an EMBL/GenBank/DDBJ whole genome shotgun (WGS) entry which is preliminary data.</text>
</comment>
<evidence type="ECO:0000313" key="3">
    <source>
        <dbReference type="Proteomes" id="UP001224418"/>
    </source>
</evidence>
<protein>
    <submittedName>
        <fullName evidence="2">Uncharacterized protein</fullName>
    </submittedName>
</protein>
<sequence length="111" mass="12020">MSRHCCCRCKTKRPSMCCMPVMQAPVAQRRNACSSGCSFPCLIILILILLQFGGNRFLGGYGGNNCNCTSNNCDDESNMCSNNTNKCGFGIDSGILFIIALYYLSCCSPCA</sequence>
<reference evidence="2 3" key="1">
    <citation type="submission" date="2023-07" db="EMBL/GenBank/DDBJ databases">
        <title>Genomic Encyclopedia of Type Strains, Phase IV (KMG-IV): sequencing the most valuable type-strain genomes for metagenomic binning, comparative biology and taxonomic classification.</title>
        <authorList>
            <person name="Goeker M."/>
        </authorList>
    </citation>
    <scope>NUCLEOTIDE SEQUENCE [LARGE SCALE GENOMIC DNA]</scope>
    <source>
        <strain evidence="2 3">DSM 1400</strain>
    </source>
</reference>
<evidence type="ECO:0000256" key="1">
    <source>
        <dbReference type="SAM" id="Phobius"/>
    </source>
</evidence>
<feature type="transmembrane region" description="Helical" evidence="1">
    <location>
        <begin position="32"/>
        <end position="52"/>
    </location>
</feature>